<dbReference type="HOGENOM" id="CLU_096232_0_0_1"/>
<evidence type="ECO:0000256" key="1">
    <source>
        <dbReference type="SAM" id="MobiDB-lite"/>
    </source>
</evidence>
<reference evidence="2" key="1">
    <citation type="submission" date="2015-04" db="UniProtKB">
        <authorList>
            <consortium name="EnsemblPlants"/>
        </authorList>
    </citation>
    <scope>IDENTIFICATION</scope>
    <source>
        <strain evidence="2">SL10</strain>
    </source>
</reference>
<feature type="compositionally biased region" description="Pro residues" evidence="1">
    <location>
        <begin position="134"/>
        <end position="144"/>
    </location>
</feature>
<dbReference type="eggNOG" id="ENOG502QSYS">
    <property type="taxonomic scope" value="Eukaryota"/>
</dbReference>
<accession>A0A0E0GHU1</accession>
<evidence type="ECO:0000313" key="3">
    <source>
        <dbReference type="Proteomes" id="UP000006591"/>
    </source>
</evidence>
<sequence length="263" mass="27880">MGSPPPSHSPSPPPLQGDHSLPTGAPPEPSPQPHHATPILPPSLGQATKERPRVEEPQPPIDGTPGAAGPPTQPSFFPSLLELGSSAAPSAPAATRQPDSPSPHPPAEPSVEFYPRSAASSPSSSYETAEDDWPAPPPPTPPPLVLCASLDSSYTESSPARDRFGEDEGSHAAPEPPPLPPSEIRPRGICVRPGQKTTSRLPGQHVKWRGDDAVSVGKYPRLWDVFPQIFSFTVSTLEMLSGLSRPQAISHDMKNISRSFMTQ</sequence>
<proteinExistence type="predicted"/>
<feature type="compositionally biased region" description="Pro residues" evidence="1">
    <location>
        <begin position="1"/>
        <end position="15"/>
    </location>
</feature>
<keyword evidence="3" id="KW-1185">Reference proteome</keyword>
<dbReference type="AlphaFoldDB" id="A0A0E0GHU1"/>
<dbReference type="EnsemblPlants" id="ONIVA03G06200.1">
    <property type="protein sequence ID" value="ONIVA03G06200.1"/>
    <property type="gene ID" value="ONIVA03G06200"/>
</dbReference>
<protein>
    <submittedName>
        <fullName evidence="2">Uncharacterized protein</fullName>
    </submittedName>
</protein>
<feature type="compositionally biased region" description="Basic and acidic residues" evidence="1">
    <location>
        <begin position="159"/>
        <end position="170"/>
    </location>
</feature>
<dbReference type="Proteomes" id="UP000006591">
    <property type="component" value="Chromosome 3"/>
</dbReference>
<name>A0A0E0GHU1_ORYNI</name>
<feature type="region of interest" description="Disordered" evidence="1">
    <location>
        <begin position="1"/>
        <end position="201"/>
    </location>
</feature>
<feature type="compositionally biased region" description="Low complexity" evidence="1">
    <location>
        <begin position="85"/>
        <end position="94"/>
    </location>
</feature>
<evidence type="ECO:0000313" key="2">
    <source>
        <dbReference type="EnsemblPlants" id="ONIVA03G06200.1"/>
    </source>
</evidence>
<dbReference type="Gramene" id="ONIVA03G06200.1">
    <property type="protein sequence ID" value="ONIVA03G06200.1"/>
    <property type="gene ID" value="ONIVA03G06200"/>
</dbReference>
<reference evidence="2" key="2">
    <citation type="submission" date="2018-04" db="EMBL/GenBank/DDBJ databases">
        <title>OnivRS2 (Oryza nivara Reference Sequence Version 2).</title>
        <authorList>
            <person name="Zhang J."/>
            <person name="Kudrna D."/>
            <person name="Lee S."/>
            <person name="Talag J."/>
            <person name="Rajasekar S."/>
            <person name="Welchert J."/>
            <person name="Hsing Y.-I."/>
            <person name="Wing R.A."/>
        </authorList>
    </citation>
    <scope>NUCLEOTIDE SEQUENCE [LARGE SCALE GENOMIC DNA]</scope>
    <source>
        <strain evidence="2">SL10</strain>
    </source>
</reference>
<organism evidence="2">
    <name type="scientific">Oryza nivara</name>
    <name type="common">Indian wild rice</name>
    <name type="synonym">Oryza sativa f. spontanea</name>
    <dbReference type="NCBI Taxonomy" id="4536"/>
    <lineage>
        <taxon>Eukaryota</taxon>
        <taxon>Viridiplantae</taxon>
        <taxon>Streptophyta</taxon>
        <taxon>Embryophyta</taxon>
        <taxon>Tracheophyta</taxon>
        <taxon>Spermatophyta</taxon>
        <taxon>Magnoliopsida</taxon>
        <taxon>Liliopsida</taxon>
        <taxon>Poales</taxon>
        <taxon>Poaceae</taxon>
        <taxon>BOP clade</taxon>
        <taxon>Oryzoideae</taxon>
        <taxon>Oryzeae</taxon>
        <taxon>Oryzinae</taxon>
        <taxon>Oryza</taxon>
    </lineage>
</organism>
<feature type="compositionally biased region" description="Pro residues" evidence="1">
    <location>
        <begin position="174"/>
        <end position="183"/>
    </location>
</feature>